<dbReference type="GO" id="GO:0005524">
    <property type="term" value="F:ATP binding"/>
    <property type="evidence" value="ECO:0007669"/>
    <property type="project" value="UniProtKB-KW"/>
</dbReference>
<feature type="domain" description="DNA2/NAM7 helicase-like C-terminal" evidence="13">
    <location>
        <begin position="75"/>
        <end position="264"/>
    </location>
</feature>
<evidence type="ECO:0000256" key="2">
    <source>
        <dbReference type="ARBA" id="ARBA00007913"/>
    </source>
</evidence>
<dbReference type="FunFam" id="3.40.50.300:FF:000097">
    <property type="entry name" value="Regulator of nonsense transcripts 1"/>
    <property type="match status" value="1"/>
</dbReference>
<dbReference type="InterPro" id="IPR041677">
    <property type="entry name" value="DNA2/NAM7_AAA_11"/>
</dbReference>
<evidence type="ECO:0000256" key="5">
    <source>
        <dbReference type="ARBA" id="ARBA00022723"/>
    </source>
</evidence>
<dbReference type="GO" id="GO:0003678">
    <property type="term" value="F:DNA helicase activity"/>
    <property type="evidence" value="ECO:0007669"/>
    <property type="project" value="UniProtKB-EC"/>
</dbReference>
<keyword evidence="8" id="KW-0378">Hydrolase</keyword>
<dbReference type="PANTHER" id="PTHR10887">
    <property type="entry name" value="DNA2/NAM7 HELICASE FAMILY"/>
    <property type="match status" value="1"/>
</dbReference>
<evidence type="ECO:0000256" key="10">
    <source>
        <dbReference type="ARBA" id="ARBA00022833"/>
    </source>
</evidence>
<dbReference type="InterPro" id="IPR045055">
    <property type="entry name" value="DNA2/NAM7-like"/>
</dbReference>
<dbReference type="Pfam" id="PF13086">
    <property type="entry name" value="AAA_11"/>
    <property type="match status" value="1"/>
</dbReference>
<protein>
    <recommendedName>
        <fullName evidence="3">DNA helicase</fullName>
        <ecNumber evidence="3">3.6.4.12</ecNumber>
    </recommendedName>
</protein>
<dbReference type="GO" id="GO:0000184">
    <property type="term" value="P:nuclear-transcribed mRNA catabolic process, nonsense-mediated decay"/>
    <property type="evidence" value="ECO:0007669"/>
    <property type="project" value="TreeGrafter"/>
</dbReference>
<dbReference type="InterPro" id="IPR047187">
    <property type="entry name" value="SF1_C_Upf1"/>
</dbReference>
<evidence type="ECO:0000256" key="8">
    <source>
        <dbReference type="ARBA" id="ARBA00022801"/>
    </source>
</evidence>
<dbReference type="Pfam" id="PF13087">
    <property type="entry name" value="AAA_12"/>
    <property type="match status" value="1"/>
</dbReference>
<evidence type="ECO:0000256" key="11">
    <source>
        <dbReference type="ARBA" id="ARBA00022840"/>
    </source>
</evidence>
<evidence type="ECO:0000259" key="12">
    <source>
        <dbReference type="Pfam" id="PF13086"/>
    </source>
</evidence>
<dbReference type="Gene3D" id="3.40.50.300">
    <property type="entry name" value="P-loop containing nucleotide triphosphate hydrolases"/>
    <property type="match status" value="2"/>
</dbReference>
<evidence type="ECO:0000256" key="1">
    <source>
        <dbReference type="ARBA" id="ARBA00004496"/>
    </source>
</evidence>
<dbReference type="Proteomes" id="UP001054837">
    <property type="component" value="Unassembled WGS sequence"/>
</dbReference>
<dbReference type="GO" id="GO:0005737">
    <property type="term" value="C:cytoplasm"/>
    <property type="evidence" value="ECO:0007669"/>
    <property type="project" value="UniProtKB-SubCell"/>
</dbReference>
<accession>A0AAV4T7C7</accession>
<feature type="domain" description="DNA2/NAM7 helicase helicase" evidence="12">
    <location>
        <begin position="3"/>
        <end position="67"/>
    </location>
</feature>
<keyword evidence="4" id="KW-0963">Cytoplasm</keyword>
<dbReference type="AlphaFoldDB" id="A0AAV4T7C7"/>
<dbReference type="EC" id="3.6.4.12" evidence="3"/>
<reference evidence="14 15" key="1">
    <citation type="submission" date="2021-06" db="EMBL/GenBank/DDBJ databases">
        <title>Caerostris darwini draft genome.</title>
        <authorList>
            <person name="Kono N."/>
            <person name="Arakawa K."/>
        </authorList>
    </citation>
    <scope>NUCLEOTIDE SEQUENCE [LARGE SCALE GENOMIC DNA]</scope>
</reference>
<evidence type="ECO:0000256" key="6">
    <source>
        <dbReference type="ARBA" id="ARBA00022741"/>
    </source>
</evidence>
<dbReference type="GO" id="GO:0008270">
    <property type="term" value="F:zinc ion binding"/>
    <property type="evidence" value="ECO:0007669"/>
    <property type="project" value="UniProtKB-KW"/>
</dbReference>
<keyword evidence="9" id="KW-0347">Helicase</keyword>
<evidence type="ECO:0000259" key="13">
    <source>
        <dbReference type="Pfam" id="PF13087"/>
    </source>
</evidence>
<keyword evidence="7" id="KW-0863">Zinc-finger</keyword>
<keyword evidence="6" id="KW-0547">Nucleotide-binding</keyword>
<organism evidence="14 15">
    <name type="scientific">Caerostris darwini</name>
    <dbReference type="NCBI Taxonomy" id="1538125"/>
    <lineage>
        <taxon>Eukaryota</taxon>
        <taxon>Metazoa</taxon>
        <taxon>Ecdysozoa</taxon>
        <taxon>Arthropoda</taxon>
        <taxon>Chelicerata</taxon>
        <taxon>Arachnida</taxon>
        <taxon>Araneae</taxon>
        <taxon>Araneomorphae</taxon>
        <taxon>Entelegynae</taxon>
        <taxon>Araneoidea</taxon>
        <taxon>Araneidae</taxon>
        <taxon>Caerostris</taxon>
    </lineage>
</organism>
<evidence type="ECO:0000256" key="7">
    <source>
        <dbReference type="ARBA" id="ARBA00022771"/>
    </source>
</evidence>
<keyword evidence="5" id="KW-0479">Metal-binding</keyword>
<dbReference type="CDD" id="cd18808">
    <property type="entry name" value="SF1_C_Upf1"/>
    <property type="match status" value="1"/>
</dbReference>
<evidence type="ECO:0000256" key="3">
    <source>
        <dbReference type="ARBA" id="ARBA00012551"/>
    </source>
</evidence>
<gene>
    <name evidence="14" type="primary">UPF1</name>
    <name evidence="14" type="ORF">CDAR_597811</name>
</gene>
<name>A0AAV4T7C7_9ARAC</name>
<dbReference type="PANTHER" id="PTHR10887:SF364">
    <property type="entry name" value="REGULATOR OF NONSENSE TRANSCRIPTS 1"/>
    <property type="match status" value="1"/>
</dbReference>
<dbReference type="EMBL" id="BPLQ01009088">
    <property type="protein sequence ID" value="GIY41624.1"/>
    <property type="molecule type" value="Genomic_DNA"/>
</dbReference>
<keyword evidence="15" id="KW-1185">Reference proteome</keyword>
<keyword evidence="10" id="KW-0862">Zinc</keyword>
<comment type="caution">
    <text evidence="14">The sequence shown here is derived from an EMBL/GenBank/DDBJ whole genome shotgun (WGS) entry which is preliminary data.</text>
</comment>
<keyword evidence="11" id="KW-0067">ATP-binding</keyword>
<evidence type="ECO:0000313" key="15">
    <source>
        <dbReference type="Proteomes" id="UP001054837"/>
    </source>
</evidence>
<dbReference type="InterPro" id="IPR027417">
    <property type="entry name" value="P-loop_NTPase"/>
</dbReference>
<dbReference type="SUPFAM" id="SSF52540">
    <property type="entry name" value="P-loop containing nucleoside triphosphate hydrolases"/>
    <property type="match status" value="1"/>
</dbReference>
<comment type="subcellular location">
    <subcellularLocation>
        <location evidence="1">Cytoplasm</location>
    </subcellularLocation>
</comment>
<sequence length="317" mass="35716">MQKAADVVCCTCVGAGDARLEKFRFHSILIDESVQATKPQSLIPIVLGAKQLILVGDQCQLGSIVNSQEAANAGLSRSLFERLADLGTRPFRLEVQYRMHPRLSEFPSSFFYDGALQNGVGAEERKMAGVEFPWPRPDWPMCFYSCPGQEEMSGAGTTYLNRTEAAEIARVVARLLRGGAKPEEIGVITPYEGQKKYLGGLHPQLHQSIEIANLDEFQGREKDLVILSCVRSSEHGRIGFLKEPRRLNVALTRARCGLIVIGNEKVLSKQPAWNKLIRLNWWFPAIPFSILIFVYDEIRRFILRRNPGGWVEMESYY</sequence>
<evidence type="ECO:0000313" key="14">
    <source>
        <dbReference type="EMBL" id="GIY41624.1"/>
    </source>
</evidence>
<evidence type="ECO:0000256" key="4">
    <source>
        <dbReference type="ARBA" id="ARBA00022490"/>
    </source>
</evidence>
<dbReference type="GO" id="GO:0003724">
    <property type="term" value="F:RNA helicase activity"/>
    <property type="evidence" value="ECO:0007669"/>
    <property type="project" value="TreeGrafter"/>
</dbReference>
<dbReference type="GO" id="GO:0016787">
    <property type="term" value="F:hydrolase activity"/>
    <property type="evidence" value="ECO:0007669"/>
    <property type="project" value="UniProtKB-KW"/>
</dbReference>
<dbReference type="InterPro" id="IPR041679">
    <property type="entry name" value="DNA2/NAM7-like_C"/>
</dbReference>
<proteinExistence type="inferred from homology"/>
<comment type="similarity">
    <text evidence="2">Belongs to the DNA2/NAM7 helicase family.</text>
</comment>
<evidence type="ECO:0000256" key="9">
    <source>
        <dbReference type="ARBA" id="ARBA00022806"/>
    </source>
</evidence>